<dbReference type="PANTHER" id="PTHR31005">
    <property type="entry name" value="DUF4139 DOMAIN-CONTAINING PROTEIN"/>
    <property type="match status" value="1"/>
</dbReference>
<proteinExistence type="predicted"/>
<dbReference type="InterPro" id="IPR037291">
    <property type="entry name" value="DUF4139"/>
</dbReference>
<evidence type="ECO:0000313" key="2">
    <source>
        <dbReference type="Proteomes" id="UP000035642"/>
    </source>
</evidence>
<evidence type="ECO:0000313" key="3">
    <source>
        <dbReference type="WBParaSite" id="ACAC_0000532101-mRNA-1"/>
    </source>
</evidence>
<reference evidence="2" key="1">
    <citation type="submission" date="2012-09" db="EMBL/GenBank/DDBJ databases">
        <authorList>
            <person name="Martin A.A."/>
        </authorList>
    </citation>
    <scope>NUCLEOTIDE SEQUENCE</scope>
</reference>
<feature type="domain" description="DUF4139" evidence="1">
    <location>
        <begin position="11"/>
        <end position="224"/>
    </location>
</feature>
<reference evidence="3" key="2">
    <citation type="submission" date="2017-02" db="UniProtKB">
        <authorList>
            <consortium name="WormBaseParasite"/>
        </authorList>
    </citation>
    <scope>IDENTIFICATION</scope>
</reference>
<evidence type="ECO:0000259" key="1">
    <source>
        <dbReference type="Pfam" id="PF13598"/>
    </source>
</evidence>
<keyword evidence="2" id="KW-1185">Reference proteome</keyword>
<dbReference type="STRING" id="6313.A0A0K0D5H6"/>
<sequence>MSFLHNVLLWQITYYGNTSQSTGEDWSNSLLVRLFPTSYYLQYALLTVLDVAIGIIDVIPQFIHQCVPSKNTNCFLIAFAINSSMFPLLPGDAAVYLNNNFVAKVRSFTCCLGVDPALNVDYKPVKKYREQVGLINKSSSTVYEKVVVVRNSRKDSVLLTVKEQIPCSTDEKIKVRMTQRDIATIAELPKEGSKLDNGILEWTVLIHSGKSFELHVKWAIEHPNDEVVRIVERR</sequence>
<dbReference type="WBParaSite" id="ACAC_0000532101-mRNA-1">
    <property type="protein sequence ID" value="ACAC_0000532101-mRNA-1"/>
    <property type="gene ID" value="ACAC_0000532101"/>
</dbReference>
<dbReference type="NCBIfam" id="TIGR02231">
    <property type="entry name" value="mucoidy inhibitor MuiA family protein"/>
    <property type="match status" value="1"/>
</dbReference>
<name>A0A0K0D5H6_ANGCA</name>
<dbReference type="AlphaFoldDB" id="A0A0K0D5H6"/>
<dbReference type="PANTHER" id="PTHR31005:SF8">
    <property type="entry name" value="DUF4139 DOMAIN-CONTAINING PROTEIN"/>
    <property type="match status" value="1"/>
</dbReference>
<dbReference type="Pfam" id="PF13598">
    <property type="entry name" value="DUF4139"/>
    <property type="match status" value="1"/>
</dbReference>
<organism evidence="2 3">
    <name type="scientific">Angiostrongylus cantonensis</name>
    <name type="common">Rat lungworm</name>
    <dbReference type="NCBI Taxonomy" id="6313"/>
    <lineage>
        <taxon>Eukaryota</taxon>
        <taxon>Metazoa</taxon>
        <taxon>Ecdysozoa</taxon>
        <taxon>Nematoda</taxon>
        <taxon>Chromadorea</taxon>
        <taxon>Rhabditida</taxon>
        <taxon>Rhabditina</taxon>
        <taxon>Rhabditomorpha</taxon>
        <taxon>Strongyloidea</taxon>
        <taxon>Metastrongylidae</taxon>
        <taxon>Angiostrongylus</taxon>
    </lineage>
</organism>
<dbReference type="InterPro" id="IPR011935">
    <property type="entry name" value="CHP02231"/>
</dbReference>
<accession>A0A0K0D5H6</accession>
<protein>
    <submittedName>
        <fullName evidence="3">DUF4139 domain-containing protein</fullName>
    </submittedName>
</protein>
<dbReference type="Proteomes" id="UP000035642">
    <property type="component" value="Unassembled WGS sequence"/>
</dbReference>